<evidence type="ECO:0000256" key="3">
    <source>
        <dbReference type="ARBA" id="ARBA00022448"/>
    </source>
</evidence>
<feature type="transmembrane region" description="Helical" evidence="8">
    <location>
        <begin position="286"/>
        <end position="307"/>
    </location>
</feature>
<dbReference type="Proteomes" id="UP001597419">
    <property type="component" value="Unassembled WGS sequence"/>
</dbReference>
<feature type="transmembrane region" description="Helical" evidence="8">
    <location>
        <begin position="382"/>
        <end position="408"/>
    </location>
</feature>
<dbReference type="Gene3D" id="1.20.1250.20">
    <property type="entry name" value="MFS general substrate transporter like domains"/>
    <property type="match status" value="1"/>
</dbReference>
<dbReference type="RefSeq" id="WP_345399603.1">
    <property type="nucleotide sequence ID" value="NZ_BAABHG010000010.1"/>
</dbReference>
<dbReference type="NCBIfam" id="TIGR00879">
    <property type="entry name" value="SP"/>
    <property type="match status" value="1"/>
</dbReference>
<protein>
    <submittedName>
        <fullName evidence="10">Sugar porter family MFS transporter</fullName>
    </submittedName>
</protein>
<dbReference type="PRINTS" id="PR00171">
    <property type="entry name" value="SUGRTRNSPORT"/>
</dbReference>
<feature type="transmembrane region" description="Helical" evidence="8">
    <location>
        <begin position="414"/>
        <end position="432"/>
    </location>
</feature>
<keyword evidence="6 8" id="KW-0472">Membrane</keyword>
<dbReference type="PANTHER" id="PTHR48020">
    <property type="entry name" value="PROTON MYO-INOSITOL COTRANSPORTER"/>
    <property type="match status" value="1"/>
</dbReference>
<feature type="transmembrane region" description="Helical" evidence="8">
    <location>
        <begin position="167"/>
        <end position="188"/>
    </location>
</feature>
<evidence type="ECO:0000256" key="5">
    <source>
        <dbReference type="ARBA" id="ARBA00022989"/>
    </source>
</evidence>
<evidence type="ECO:0000313" key="11">
    <source>
        <dbReference type="Proteomes" id="UP001597419"/>
    </source>
</evidence>
<feature type="transmembrane region" description="Helical" evidence="8">
    <location>
        <begin position="15"/>
        <end position="40"/>
    </location>
</feature>
<evidence type="ECO:0000256" key="7">
    <source>
        <dbReference type="RuleBase" id="RU003346"/>
    </source>
</evidence>
<dbReference type="Pfam" id="PF00083">
    <property type="entry name" value="Sugar_tr"/>
    <property type="match status" value="1"/>
</dbReference>
<name>A0ABW5GVE7_9PSEU</name>
<keyword evidence="5 8" id="KW-1133">Transmembrane helix</keyword>
<dbReference type="InterPro" id="IPR003663">
    <property type="entry name" value="Sugar/inositol_transpt"/>
</dbReference>
<feature type="transmembrane region" description="Helical" evidence="8">
    <location>
        <begin position="342"/>
        <end position="370"/>
    </location>
</feature>
<organism evidence="10 11">
    <name type="scientific">Amycolatopsis samaneae</name>
    <dbReference type="NCBI Taxonomy" id="664691"/>
    <lineage>
        <taxon>Bacteria</taxon>
        <taxon>Bacillati</taxon>
        <taxon>Actinomycetota</taxon>
        <taxon>Actinomycetes</taxon>
        <taxon>Pseudonocardiales</taxon>
        <taxon>Pseudonocardiaceae</taxon>
        <taxon>Amycolatopsis</taxon>
    </lineage>
</organism>
<feature type="transmembrane region" description="Helical" evidence="8">
    <location>
        <begin position="46"/>
        <end position="68"/>
    </location>
</feature>
<evidence type="ECO:0000256" key="1">
    <source>
        <dbReference type="ARBA" id="ARBA00004651"/>
    </source>
</evidence>
<dbReference type="InterPro" id="IPR005828">
    <property type="entry name" value="MFS_sugar_transport-like"/>
</dbReference>
<dbReference type="InterPro" id="IPR020846">
    <property type="entry name" value="MFS_dom"/>
</dbReference>
<feature type="transmembrane region" description="Helical" evidence="8">
    <location>
        <begin position="106"/>
        <end position="127"/>
    </location>
</feature>
<evidence type="ECO:0000256" key="6">
    <source>
        <dbReference type="ARBA" id="ARBA00023136"/>
    </source>
</evidence>
<evidence type="ECO:0000259" key="9">
    <source>
        <dbReference type="PROSITE" id="PS50850"/>
    </source>
</evidence>
<feature type="transmembrane region" description="Helical" evidence="8">
    <location>
        <begin position="314"/>
        <end position="336"/>
    </location>
</feature>
<dbReference type="EMBL" id="JBHUKU010000028">
    <property type="protein sequence ID" value="MFD2464877.1"/>
    <property type="molecule type" value="Genomic_DNA"/>
</dbReference>
<feature type="transmembrane region" description="Helical" evidence="8">
    <location>
        <begin position="139"/>
        <end position="161"/>
    </location>
</feature>
<dbReference type="InterPro" id="IPR036259">
    <property type="entry name" value="MFS_trans_sf"/>
</dbReference>
<feature type="transmembrane region" description="Helical" evidence="8">
    <location>
        <begin position="80"/>
        <end position="100"/>
    </location>
</feature>
<keyword evidence="3 7" id="KW-0813">Transport</keyword>
<evidence type="ECO:0000256" key="8">
    <source>
        <dbReference type="SAM" id="Phobius"/>
    </source>
</evidence>
<accession>A0ABW5GVE7</accession>
<feature type="transmembrane region" description="Helical" evidence="8">
    <location>
        <begin position="249"/>
        <end position="271"/>
    </location>
</feature>
<reference evidence="11" key="1">
    <citation type="journal article" date="2019" name="Int. J. Syst. Evol. Microbiol.">
        <title>The Global Catalogue of Microorganisms (GCM) 10K type strain sequencing project: providing services to taxonomists for standard genome sequencing and annotation.</title>
        <authorList>
            <consortium name="The Broad Institute Genomics Platform"/>
            <consortium name="The Broad Institute Genome Sequencing Center for Infectious Disease"/>
            <person name="Wu L."/>
            <person name="Ma J."/>
        </authorList>
    </citation>
    <scope>NUCLEOTIDE SEQUENCE [LARGE SCALE GENOMIC DNA]</scope>
    <source>
        <strain evidence="11">CGMCC 4.7643</strain>
    </source>
</reference>
<dbReference type="PROSITE" id="PS50850">
    <property type="entry name" value="MFS"/>
    <property type="match status" value="1"/>
</dbReference>
<keyword evidence="11" id="KW-1185">Reference proteome</keyword>
<dbReference type="SUPFAM" id="SSF103473">
    <property type="entry name" value="MFS general substrate transporter"/>
    <property type="match status" value="1"/>
</dbReference>
<dbReference type="InterPro" id="IPR050814">
    <property type="entry name" value="Myo-inositol_Transporter"/>
</dbReference>
<dbReference type="PANTHER" id="PTHR48020:SF12">
    <property type="entry name" value="PROTON MYO-INOSITOL COTRANSPORTER"/>
    <property type="match status" value="1"/>
</dbReference>
<dbReference type="InterPro" id="IPR005829">
    <property type="entry name" value="Sugar_transporter_CS"/>
</dbReference>
<keyword evidence="4 8" id="KW-0812">Transmembrane</keyword>
<evidence type="ECO:0000256" key="2">
    <source>
        <dbReference type="ARBA" id="ARBA00010992"/>
    </source>
</evidence>
<dbReference type="PROSITE" id="PS00216">
    <property type="entry name" value="SUGAR_TRANSPORT_1"/>
    <property type="match status" value="2"/>
</dbReference>
<comment type="subcellular location">
    <subcellularLocation>
        <location evidence="1">Cell membrane</location>
        <topology evidence="1">Multi-pass membrane protein</topology>
    </subcellularLocation>
</comment>
<evidence type="ECO:0000313" key="10">
    <source>
        <dbReference type="EMBL" id="MFD2464877.1"/>
    </source>
</evidence>
<feature type="domain" description="Major facilitator superfamily (MFS) profile" evidence="9">
    <location>
        <begin position="15"/>
        <end position="436"/>
    </location>
</feature>
<sequence>MESVPGVNRRFARSVAAVAALGGLLFGYDTGIVSGGLLFIRDEFRLSALGEGVVVSSLLVGAVAGSLVSGRLADRYGRRAVLLGTAAVFAAGALLAGLAPDETVLVLGRFVLGLAIGPASAVVPLYIAEMVPADRRGALVNCNQLMITIGIVVSYAVGFAFAPVQGWRWMLGLAAVPAALLGAGMLLLPETPRSLIRRHPGRAEAVLRSIHGKPDVTAELAEIRAADERSRAEIATRGVLRDRSVRPMLVVGVGLAVFSQIAGVNTIIYFAPSVLAGSGFGASGSILAQVGVGVINVLVTVLAMVLIDRMGRRPMVITAFAGMGAAMLLLGLVYLLPAHGGAVAWFALVCMAGYIGFFAFGVGAVLWVLISEIYPPRVRGAAVGLATMAHWLANFVVALTFPVLIAAAGATATFWIFAVACAAATVFCVRLVPETKRRSLEEISATGPTGRTVEP</sequence>
<gene>
    <name evidence="10" type="ORF">ACFSYJ_40105</name>
</gene>
<comment type="caution">
    <text evidence="10">The sequence shown here is derived from an EMBL/GenBank/DDBJ whole genome shotgun (WGS) entry which is preliminary data.</text>
</comment>
<evidence type="ECO:0000256" key="4">
    <source>
        <dbReference type="ARBA" id="ARBA00022692"/>
    </source>
</evidence>
<proteinExistence type="inferred from homology"/>
<comment type="similarity">
    <text evidence="2 7">Belongs to the major facilitator superfamily. Sugar transporter (TC 2.A.1.1) family.</text>
</comment>